<gene>
    <name evidence="2" type="ORF">TIFTF001_028945</name>
</gene>
<sequence>MIMNINHGDKQLQDQDEVLGGQKKPHNVPPNTNKNKRKGIDMIDDDFSSIATPKRQRGLSLSSNSPKITLPTDHLDLVKTPKLLPPNQPPIPRRHTSQIQDVGHFVIWC</sequence>
<comment type="caution">
    <text evidence="2">The sequence shown here is derived from an EMBL/GenBank/DDBJ whole genome shotgun (WGS) entry which is preliminary data.</text>
</comment>
<accession>A0AA88J278</accession>
<feature type="region of interest" description="Disordered" evidence="1">
    <location>
        <begin position="1"/>
        <end position="72"/>
    </location>
</feature>
<evidence type="ECO:0000256" key="1">
    <source>
        <dbReference type="SAM" id="MobiDB-lite"/>
    </source>
</evidence>
<dbReference type="EMBL" id="BTGU01000092">
    <property type="protein sequence ID" value="GMN59857.1"/>
    <property type="molecule type" value="Genomic_DNA"/>
</dbReference>
<dbReference type="AlphaFoldDB" id="A0AA88J278"/>
<protein>
    <submittedName>
        <fullName evidence="2">Uncharacterized protein</fullName>
    </submittedName>
</protein>
<dbReference type="Proteomes" id="UP001187192">
    <property type="component" value="Unassembled WGS sequence"/>
</dbReference>
<organism evidence="2 3">
    <name type="scientific">Ficus carica</name>
    <name type="common">Common fig</name>
    <dbReference type="NCBI Taxonomy" id="3494"/>
    <lineage>
        <taxon>Eukaryota</taxon>
        <taxon>Viridiplantae</taxon>
        <taxon>Streptophyta</taxon>
        <taxon>Embryophyta</taxon>
        <taxon>Tracheophyta</taxon>
        <taxon>Spermatophyta</taxon>
        <taxon>Magnoliopsida</taxon>
        <taxon>eudicotyledons</taxon>
        <taxon>Gunneridae</taxon>
        <taxon>Pentapetalae</taxon>
        <taxon>rosids</taxon>
        <taxon>fabids</taxon>
        <taxon>Rosales</taxon>
        <taxon>Moraceae</taxon>
        <taxon>Ficeae</taxon>
        <taxon>Ficus</taxon>
    </lineage>
</organism>
<proteinExistence type="predicted"/>
<reference evidence="2" key="1">
    <citation type="submission" date="2023-07" db="EMBL/GenBank/DDBJ databases">
        <title>draft genome sequence of fig (Ficus carica).</title>
        <authorList>
            <person name="Takahashi T."/>
            <person name="Nishimura K."/>
        </authorList>
    </citation>
    <scope>NUCLEOTIDE SEQUENCE</scope>
</reference>
<name>A0AA88J278_FICCA</name>
<evidence type="ECO:0000313" key="2">
    <source>
        <dbReference type="EMBL" id="GMN59857.1"/>
    </source>
</evidence>
<keyword evidence="3" id="KW-1185">Reference proteome</keyword>
<evidence type="ECO:0000313" key="3">
    <source>
        <dbReference type="Proteomes" id="UP001187192"/>
    </source>
</evidence>